<dbReference type="PANTHER" id="PTHR45962:SF1">
    <property type="entry name" value="N-FATTY-ACYL-AMINO ACID SYNTHASE_HYDROLASE PM20D1"/>
    <property type="match status" value="1"/>
</dbReference>
<keyword evidence="3" id="KW-0479">Metal-binding</keyword>
<dbReference type="InterPro" id="IPR002933">
    <property type="entry name" value="Peptidase_M20"/>
</dbReference>
<keyword evidence="4" id="KW-0378">Hydrolase</keyword>
<evidence type="ECO:0000259" key="6">
    <source>
        <dbReference type="Pfam" id="PF07687"/>
    </source>
</evidence>
<evidence type="ECO:0000256" key="1">
    <source>
        <dbReference type="ARBA" id="ARBA00006247"/>
    </source>
</evidence>
<keyword evidence="2" id="KW-0645">Protease</keyword>
<dbReference type="Pfam" id="PF07687">
    <property type="entry name" value="M20_dimer"/>
    <property type="match status" value="1"/>
</dbReference>
<dbReference type="InterPro" id="IPR011650">
    <property type="entry name" value="Peptidase_M20_dimer"/>
</dbReference>
<dbReference type="PANTHER" id="PTHR45962">
    <property type="entry name" value="N-FATTY-ACYL-AMINO ACID SYNTHASE/HYDROLASE PM20D1"/>
    <property type="match status" value="1"/>
</dbReference>
<dbReference type="InterPro" id="IPR001261">
    <property type="entry name" value="ArgE/DapE_CS"/>
</dbReference>
<evidence type="ECO:0000256" key="2">
    <source>
        <dbReference type="ARBA" id="ARBA00022670"/>
    </source>
</evidence>
<feature type="domain" description="Peptidase M20 dimerisation" evidence="6">
    <location>
        <begin position="200"/>
        <end position="345"/>
    </location>
</feature>
<dbReference type="Gene3D" id="3.30.70.360">
    <property type="match status" value="1"/>
</dbReference>
<accession>A0ABT1Q6H9</accession>
<dbReference type="InterPro" id="IPR036264">
    <property type="entry name" value="Bact_exopeptidase_dim_dom"/>
</dbReference>
<dbReference type="SUPFAM" id="SSF55031">
    <property type="entry name" value="Bacterial exopeptidase dimerisation domain"/>
    <property type="match status" value="1"/>
</dbReference>
<reference evidence="7 8" key="1">
    <citation type="submission" date="2022-07" db="EMBL/GenBank/DDBJ databases">
        <title>Degradation activity of malathion, p-nitrophenol and potential low-temperature adaptation strategy of Rhodococcus sp. FXJ9.536.</title>
        <authorList>
            <person name="Huang J."/>
            <person name="Huang Y."/>
        </authorList>
    </citation>
    <scope>NUCLEOTIDE SEQUENCE [LARGE SCALE GENOMIC DNA]</scope>
    <source>
        <strain evidence="7 8">FXJ9.536</strain>
    </source>
</reference>
<dbReference type="PROSITE" id="PS00759">
    <property type="entry name" value="ARGE_DAPE_CPG2_2"/>
    <property type="match status" value="1"/>
</dbReference>
<dbReference type="Proteomes" id="UP001524501">
    <property type="component" value="Unassembled WGS sequence"/>
</dbReference>
<dbReference type="Gene3D" id="3.40.630.10">
    <property type="entry name" value="Zn peptidases"/>
    <property type="match status" value="1"/>
</dbReference>
<organism evidence="7 8">
    <name type="scientific">Rhodococcus tibetensis</name>
    <dbReference type="NCBI Taxonomy" id="2965064"/>
    <lineage>
        <taxon>Bacteria</taxon>
        <taxon>Bacillati</taxon>
        <taxon>Actinomycetota</taxon>
        <taxon>Actinomycetes</taxon>
        <taxon>Mycobacteriales</taxon>
        <taxon>Nocardiaceae</taxon>
        <taxon>Rhodococcus</taxon>
    </lineage>
</organism>
<name>A0ABT1Q6H9_9NOCA</name>
<protein>
    <submittedName>
        <fullName evidence="7">M20/M25/M40 family metallo-hydrolase</fullName>
    </submittedName>
</protein>
<keyword evidence="5" id="KW-0862">Zinc</keyword>
<proteinExistence type="inferred from homology"/>
<dbReference type="EMBL" id="JANFQF010000001">
    <property type="protein sequence ID" value="MCQ4117858.1"/>
    <property type="molecule type" value="Genomic_DNA"/>
</dbReference>
<keyword evidence="8" id="KW-1185">Reference proteome</keyword>
<evidence type="ECO:0000313" key="8">
    <source>
        <dbReference type="Proteomes" id="UP001524501"/>
    </source>
</evidence>
<gene>
    <name evidence="7" type="ORF">NOF53_01475</name>
</gene>
<dbReference type="Gene3D" id="1.10.150.900">
    <property type="match status" value="1"/>
</dbReference>
<evidence type="ECO:0000256" key="5">
    <source>
        <dbReference type="ARBA" id="ARBA00022833"/>
    </source>
</evidence>
<dbReference type="RefSeq" id="WP_255965193.1">
    <property type="nucleotide sequence ID" value="NZ_JANFQF010000001.1"/>
</dbReference>
<evidence type="ECO:0000256" key="3">
    <source>
        <dbReference type="ARBA" id="ARBA00022723"/>
    </source>
</evidence>
<sequence>MALVAEMTIDLARAVERFAAMLRVPTVSTRGDAHTDWTHFARFRSLIDEQYPLVRAHLDKEIVASHSLVYHWDVGVPDRPIVLMAHQDVVPADEDGWTHPPFGGVVADEAVWGRGAIDDKGVLVSILEAVEGLLHSGVVPVRDVYLVFGHNEEVGGDGIAQVVAMFRERGIVPGVVIDEGGGVAGDAFPGVDATIAVIGTAEKGILDLQMTAKDPGGHASMPGRKTATARLARAITRVDHHKFPARLTGPTVDLLTTAGVHAKGPLGAVLSRTDKLGPLVARVLPRTGALMNAMCRTTTVATVLEGSAGNNVMAETARAVLDIRILPGETVDGTAQRIRRMIRDNGIQLDVLGATEPSPVSRTDDEVFARLRQVVADTFPGAIVSPFLVVGATDARHMARISEYVYRFYPFELDAVSRRLIHATDERLAVSGLRHGIEFFTRLIRDWR</sequence>
<comment type="caution">
    <text evidence="7">The sequence shown here is derived from an EMBL/GenBank/DDBJ whole genome shotgun (WGS) entry which is preliminary data.</text>
</comment>
<evidence type="ECO:0000313" key="7">
    <source>
        <dbReference type="EMBL" id="MCQ4117858.1"/>
    </source>
</evidence>
<dbReference type="InterPro" id="IPR047177">
    <property type="entry name" value="Pept_M20A"/>
</dbReference>
<evidence type="ECO:0000256" key="4">
    <source>
        <dbReference type="ARBA" id="ARBA00022801"/>
    </source>
</evidence>
<dbReference type="Pfam" id="PF01546">
    <property type="entry name" value="Peptidase_M20"/>
    <property type="match status" value="1"/>
</dbReference>
<comment type="similarity">
    <text evidence="1">Belongs to the peptidase M20A family.</text>
</comment>
<dbReference type="SUPFAM" id="SSF53187">
    <property type="entry name" value="Zn-dependent exopeptidases"/>
    <property type="match status" value="1"/>
</dbReference>